<dbReference type="EMBL" id="MG967618">
    <property type="protein sequence ID" value="AXY83239.1"/>
    <property type="molecule type" value="Genomic_DNA"/>
</dbReference>
<organism evidence="1 2">
    <name type="scientific">Bacillus phage v_B-Bak10</name>
    <dbReference type="NCBI Taxonomy" id="2094736"/>
    <lineage>
        <taxon>Viruses</taxon>
        <taxon>Duplodnaviria</taxon>
        <taxon>Heunggongvirae</taxon>
        <taxon>Uroviricota</taxon>
        <taxon>Caudoviricetes</taxon>
        <taxon>Sejongvirinae</taxon>
        <taxon>Basiliskvirus</taxon>
        <taxon>Basiliskvirus bak10</taxon>
    </lineage>
</organism>
<gene>
    <name evidence="1" type="ORF">vBBBak10_037</name>
</gene>
<evidence type="ECO:0000313" key="2">
    <source>
        <dbReference type="Proteomes" id="UP000262714"/>
    </source>
</evidence>
<protein>
    <submittedName>
        <fullName evidence="1">Uncharacterized protein</fullName>
    </submittedName>
</protein>
<dbReference type="Proteomes" id="UP000262714">
    <property type="component" value="Segment"/>
</dbReference>
<sequence length="169" mass="19141">MADVVFTGREEIFNGYNRELFFTTDTPTANPENTTAKWIQLGYDDSFSFDENENETQKYNKRDKSHKKKGRKEYTFDISQMYAGVQYSIFMLKGKNGTLKQVTRNDEGNVVEVNYFHNCDINSPKFAGGGDDKDDTISASGSYENRFLYDKEGTGAALLFATNGSHITP</sequence>
<name>A0A385IK67_9CAUD</name>
<evidence type="ECO:0000313" key="1">
    <source>
        <dbReference type="EMBL" id="AXY83239.1"/>
    </source>
</evidence>
<keyword evidence="2" id="KW-1185">Reference proteome</keyword>
<proteinExistence type="predicted"/>
<accession>A0A385IK67</accession>
<reference evidence="1 2" key="1">
    <citation type="submission" date="2018-02" db="EMBL/GenBank/DDBJ databases">
        <title>Genomic characterization of three novel Basilisk-like phages infecting Bacillus anthracis.</title>
        <authorList>
            <person name="Farlow J."/>
            <person name="Bolkvadze D."/>
            <person name="Leshkasheli L."/>
            <person name="Kusradze I."/>
            <person name="Kotorashvili A."/>
            <person name="Kotaria N."/>
            <person name="Balarjishvili N."/>
            <person name="Kvachadze L."/>
            <person name="Nikolich M."/>
            <person name="Kutateladze M."/>
        </authorList>
    </citation>
    <scope>NUCLEOTIDE SEQUENCE [LARGE SCALE GENOMIC DNA]</scope>
</reference>